<evidence type="ECO:0000256" key="1">
    <source>
        <dbReference type="SAM" id="MobiDB-lite"/>
    </source>
</evidence>
<dbReference type="Proteomes" id="UP000094065">
    <property type="component" value="Unassembled WGS sequence"/>
</dbReference>
<dbReference type="CDD" id="cd24163">
    <property type="entry name" value="RWDD2_C"/>
    <property type="match status" value="1"/>
</dbReference>
<dbReference type="GeneID" id="30156947"/>
<dbReference type="Pfam" id="PF06544">
    <property type="entry name" value="Prp3_C"/>
    <property type="match status" value="1"/>
</dbReference>
<accession>A0A1E3HL63</accession>
<feature type="chain" id="PRO_5009129210" description="Small nuclear ribonucleoprotein Prp3 C-terminal domain-containing protein" evidence="2">
    <location>
        <begin position="28"/>
        <end position="310"/>
    </location>
</feature>
<evidence type="ECO:0000256" key="2">
    <source>
        <dbReference type="SAM" id="SignalP"/>
    </source>
</evidence>
<dbReference type="AlphaFoldDB" id="A0A1E3HL63"/>
<proteinExistence type="predicted"/>
<dbReference type="PIRSF" id="PIRSF038021">
    <property type="entry name" value="UCP038021_RWDD2"/>
    <property type="match status" value="1"/>
</dbReference>
<comment type="caution">
    <text evidence="4">The sequence shown here is derived from an EMBL/GenBank/DDBJ whole genome shotgun (WGS) entry which is preliminary data.</text>
</comment>
<dbReference type="STRING" id="1295533.A0A1E3HL63"/>
<reference evidence="4 5" key="1">
    <citation type="submission" date="2016-06" db="EMBL/GenBank/DDBJ databases">
        <title>Evolution of pathogenesis and genome organization in the Tremellales.</title>
        <authorList>
            <person name="Cuomo C."/>
            <person name="Litvintseva A."/>
            <person name="Heitman J."/>
            <person name="Chen Y."/>
            <person name="Sun S."/>
            <person name="Springer D."/>
            <person name="Dromer F."/>
            <person name="Young S."/>
            <person name="Zeng Q."/>
            <person name="Chapman S."/>
            <person name="Gujja S."/>
            <person name="Saif S."/>
            <person name="Birren B."/>
        </authorList>
    </citation>
    <scope>NUCLEOTIDE SEQUENCE [LARGE SCALE GENOMIC DNA]</scope>
    <source>
        <strain evidence="4 5">CBS 6039</strain>
    </source>
</reference>
<sequence length="310" mass="34398">MPPFASPLVQSQLSTLLLLTAMYPLSPELTLAPSTSAFAQQAEEGGEGEAPDALEVELDLKVDDSKGEEGERVGISVRLPTMPLSEGDEEEEARVEIHPKQPTWLPNSTYTSLLDSLPPLLPLSEGGDPNEHILTTIDLILTTLCPHAPSNLPDSPPPEKEKKGKTLPPKDDGPQERVWFWFPMLHTREKRRDLVSYANEWGLTGFVLAGKPALLCVEGTGITVEKYMSRIKSESWGDIPSFQKKVSERFRKELGPSLSNRAFSTMTDITSTVSKYGRFGDRGEMGQVKRMMEDWGVGEDFRLAVMKRDD</sequence>
<organism evidence="4 5">
    <name type="scientific">Cryptococcus amylolentus CBS 6039</name>
    <dbReference type="NCBI Taxonomy" id="1295533"/>
    <lineage>
        <taxon>Eukaryota</taxon>
        <taxon>Fungi</taxon>
        <taxon>Dikarya</taxon>
        <taxon>Basidiomycota</taxon>
        <taxon>Agaricomycotina</taxon>
        <taxon>Tremellomycetes</taxon>
        <taxon>Tremellales</taxon>
        <taxon>Cryptococcaceae</taxon>
        <taxon>Cryptococcus</taxon>
    </lineage>
</organism>
<dbReference type="RefSeq" id="XP_018992477.1">
    <property type="nucleotide sequence ID" value="XM_019139986.1"/>
</dbReference>
<evidence type="ECO:0000313" key="5">
    <source>
        <dbReference type="Proteomes" id="UP000094065"/>
    </source>
</evidence>
<dbReference type="PANTHER" id="PTHR15955">
    <property type="entry name" value="RWD DOMAIN CONTAINING PROTEIN 2"/>
    <property type="match status" value="1"/>
</dbReference>
<name>A0A1E3HL63_9TREE</name>
<dbReference type="InterPro" id="IPR017359">
    <property type="entry name" value="Phi-like"/>
</dbReference>
<gene>
    <name evidence="4" type="ORF">L202_05638</name>
</gene>
<feature type="signal peptide" evidence="2">
    <location>
        <begin position="1"/>
        <end position="27"/>
    </location>
</feature>
<dbReference type="InterPro" id="IPR059181">
    <property type="entry name" value="RWDD2A-B_C"/>
</dbReference>
<feature type="domain" description="Small nuclear ribonucleoprotein Prp3 C-terminal" evidence="3">
    <location>
        <begin position="179"/>
        <end position="249"/>
    </location>
</feature>
<keyword evidence="2" id="KW-0732">Signal</keyword>
<keyword evidence="5" id="KW-1185">Reference proteome</keyword>
<feature type="region of interest" description="Disordered" evidence="1">
    <location>
        <begin position="148"/>
        <end position="174"/>
    </location>
</feature>
<protein>
    <recommendedName>
        <fullName evidence="3">Small nuclear ribonucleoprotein Prp3 C-terminal domain-containing protein</fullName>
    </recommendedName>
</protein>
<dbReference type="OrthoDB" id="432412at2759"/>
<feature type="compositionally biased region" description="Basic and acidic residues" evidence="1">
    <location>
        <begin position="157"/>
        <end position="174"/>
    </location>
</feature>
<dbReference type="PANTHER" id="PTHR15955:SF10">
    <property type="entry name" value="DUF1115 DOMAIN PROTEIN (AFU_ORTHOLOGUE AFUA_5G14750)"/>
    <property type="match status" value="1"/>
</dbReference>
<evidence type="ECO:0000313" key="4">
    <source>
        <dbReference type="EMBL" id="ODN77103.1"/>
    </source>
</evidence>
<dbReference type="EMBL" id="AWGJ01000008">
    <property type="protein sequence ID" value="ODN77103.1"/>
    <property type="molecule type" value="Genomic_DNA"/>
</dbReference>
<dbReference type="InterPro" id="IPR010541">
    <property type="entry name" value="Prp3_C"/>
</dbReference>
<evidence type="ECO:0000259" key="3">
    <source>
        <dbReference type="Pfam" id="PF06544"/>
    </source>
</evidence>